<dbReference type="GO" id="GO:0006313">
    <property type="term" value="P:DNA transposition"/>
    <property type="evidence" value="ECO:0007669"/>
    <property type="project" value="InterPro"/>
</dbReference>
<proteinExistence type="predicted"/>
<sequence>MPKSVVEYLGRYTHKIAISNHRLQEVNSKKVTFSFKGYKAEGIKKQMILSLEEFTKKFVWHILPQNFVKIRHYAF</sequence>
<dbReference type="GO" id="GO:0004803">
    <property type="term" value="F:transposase activity"/>
    <property type="evidence" value="ECO:0007669"/>
    <property type="project" value="InterPro"/>
</dbReference>
<organism evidence="2">
    <name type="scientific">Flavobacterium columnare</name>
    <dbReference type="NCBI Taxonomy" id="996"/>
    <lineage>
        <taxon>Bacteria</taxon>
        <taxon>Pseudomonadati</taxon>
        <taxon>Bacteroidota</taxon>
        <taxon>Flavobacteriia</taxon>
        <taxon>Flavobacteriales</taxon>
        <taxon>Flavobacteriaceae</taxon>
        <taxon>Flavobacterium</taxon>
    </lineage>
</organism>
<dbReference type="PANTHER" id="PTHR37023">
    <property type="entry name" value="TRANSPOSASE"/>
    <property type="match status" value="1"/>
</dbReference>
<dbReference type="InterPro" id="IPR007069">
    <property type="entry name" value="Transposase_32"/>
</dbReference>
<evidence type="ECO:0000259" key="1">
    <source>
        <dbReference type="Pfam" id="PF04986"/>
    </source>
</evidence>
<comment type="caution">
    <text evidence="2">The sequence shown here is derived from an EMBL/GenBank/DDBJ whole genome shotgun (WGS) entry which is preliminary data.</text>
</comment>
<evidence type="ECO:0000313" key="2">
    <source>
        <dbReference type="EMBL" id="RVU87420.1"/>
    </source>
</evidence>
<dbReference type="EMBL" id="RWGX01000005">
    <property type="protein sequence ID" value="RVU87420.1"/>
    <property type="molecule type" value="Genomic_DNA"/>
</dbReference>
<dbReference type="GO" id="GO:0003677">
    <property type="term" value="F:DNA binding"/>
    <property type="evidence" value="ECO:0007669"/>
    <property type="project" value="InterPro"/>
</dbReference>
<reference evidence="2" key="1">
    <citation type="submission" date="2018-12" db="EMBL/GenBank/DDBJ databases">
        <title>Draft genome sequence of Flaovobacterium columnare BGFS27 isolated from channel catfish in Alabama.</title>
        <authorList>
            <person name="Cai W."/>
            <person name="Arias C."/>
        </authorList>
    </citation>
    <scope>NUCLEOTIDE SEQUENCE [LARGE SCALE GENOMIC DNA]</scope>
    <source>
        <strain evidence="2">BGFS27</strain>
    </source>
</reference>
<name>A0AA94EYQ0_9FLAO</name>
<feature type="domain" description="Transposase IS801/IS1294" evidence="1">
    <location>
        <begin position="3"/>
        <end position="74"/>
    </location>
</feature>
<gene>
    <name evidence="2" type="ORF">EJB19_11990</name>
</gene>
<dbReference type="AlphaFoldDB" id="A0AA94EYQ0"/>
<accession>A0AA94EYQ0</accession>
<protein>
    <recommendedName>
        <fullName evidence="1">Transposase IS801/IS1294 domain-containing protein</fullName>
    </recommendedName>
</protein>
<dbReference type="PANTHER" id="PTHR37023:SF1">
    <property type="entry name" value="ISSOD25 TRANSPOSASE TNPA_ISSOD25"/>
    <property type="match status" value="1"/>
</dbReference>
<dbReference type="Pfam" id="PF04986">
    <property type="entry name" value="Y2_Tnp"/>
    <property type="match status" value="1"/>
</dbReference>